<dbReference type="InterPro" id="IPR036097">
    <property type="entry name" value="HisK_dim/P_sf"/>
</dbReference>
<dbReference type="GO" id="GO:0005524">
    <property type="term" value="F:ATP binding"/>
    <property type="evidence" value="ECO:0007669"/>
    <property type="project" value="UniProtKB-KW"/>
</dbReference>
<dbReference type="PANTHER" id="PTHR43065">
    <property type="entry name" value="SENSOR HISTIDINE KINASE"/>
    <property type="match status" value="1"/>
</dbReference>
<protein>
    <recommendedName>
        <fullName evidence="2">histidine kinase</fullName>
        <ecNumber evidence="2">2.7.13.3</ecNumber>
    </recommendedName>
</protein>
<dbReference type="CDD" id="cd00082">
    <property type="entry name" value="HisKA"/>
    <property type="match status" value="1"/>
</dbReference>
<keyword evidence="5" id="KW-0547">Nucleotide-binding</keyword>
<dbReference type="CDD" id="cd00130">
    <property type="entry name" value="PAS"/>
    <property type="match status" value="1"/>
</dbReference>
<dbReference type="InterPro" id="IPR035965">
    <property type="entry name" value="PAS-like_dom_sf"/>
</dbReference>
<dbReference type="InterPro" id="IPR003594">
    <property type="entry name" value="HATPase_dom"/>
</dbReference>
<keyword evidence="6" id="KW-0418">Kinase</keyword>
<accession>A0A6A1TGU9</accession>
<dbReference type="PROSITE" id="PS50109">
    <property type="entry name" value="HIS_KIN"/>
    <property type="match status" value="1"/>
</dbReference>
<reference evidence="11 12" key="1">
    <citation type="submission" date="2019-09" db="EMBL/GenBank/DDBJ databases">
        <title>Genome sequencing of Ng87 strain.</title>
        <authorList>
            <person name="Karasev E.S."/>
            <person name="Andronov E."/>
        </authorList>
    </citation>
    <scope>NUCLEOTIDE SEQUENCE [LARGE SCALE GENOMIC DNA]</scope>
    <source>
        <strain evidence="11 12">Ng87</strain>
    </source>
</reference>
<dbReference type="GO" id="GO:0006355">
    <property type="term" value="P:regulation of DNA-templated transcription"/>
    <property type="evidence" value="ECO:0007669"/>
    <property type="project" value="InterPro"/>
</dbReference>
<keyword evidence="4" id="KW-0808">Transferase</keyword>
<dbReference type="SMART" id="SM00387">
    <property type="entry name" value="HATPase_c"/>
    <property type="match status" value="1"/>
</dbReference>
<dbReference type="NCBIfam" id="TIGR00229">
    <property type="entry name" value="sensory_box"/>
    <property type="match status" value="1"/>
</dbReference>
<feature type="domain" description="PAS" evidence="10">
    <location>
        <begin position="63"/>
        <end position="129"/>
    </location>
</feature>
<dbReference type="InterPro" id="IPR013767">
    <property type="entry name" value="PAS_fold"/>
</dbReference>
<evidence type="ECO:0000259" key="9">
    <source>
        <dbReference type="PROSITE" id="PS50109"/>
    </source>
</evidence>
<comment type="catalytic activity">
    <reaction evidence="1">
        <text>ATP + protein L-histidine = ADP + protein N-phospho-L-histidine.</text>
        <dbReference type="EC" id="2.7.13.3"/>
    </reaction>
</comment>
<dbReference type="SUPFAM" id="SSF47384">
    <property type="entry name" value="Homodimeric domain of signal transducing histidine kinase"/>
    <property type="match status" value="1"/>
</dbReference>
<evidence type="ECO:0000256" key="7">
    <source>
        <dbReference type="ARBA" id="ARBA00022840"/>
    </source>
</evidence>
<evidence type="ECO:0000256" key="8">
    <source>
        <dbReference type="ARBA" id="ARBA00023012"/>
    </source>
</evidence>
<keyword evidence="3" id="KW-0597">Phosphoprotein</keyword>
<dbReference type="InterPro" id="IPR036890">
    <property type="entry name" value="HATPase_C_sf"/>
</dbReference>
<organism evidence="11 12">
    <name type="scientific">Neorhizobium galegae</name>
    <name type="common">Rhizobium galegae</name>
    <dbReference type="NCBI Taxonomy" id="399"/>
    <lineage>
        <taxon>Bacteria</taxon>
        <taxon>Pseudomonadati</taxon>
        <taxon>Pseudomonadota</taxon>
        <taxon>Alphaproteobacteria</taxon>
        <taxon>Hyphomicrobiales</taxon>
        <taxon>Rhizobiaceae</taxon>
        <taxon>Rhizobium/Agrobacterium group</taxon>
        <taxon>Neorhizobium</taxon>
    </lineage>
</organism>
<dbReference type="EC" id="2.7.13.3" evidence="2"/>
<evidence type="ECO:0000313" key="11">
    <source>
        <dbReference type="EMBL" id="KAB1082995.1"/>
    </source>
</evidence>
<dbReference type="AlphaFoldDB" id="A0A6A1TGU9"/>
<dbReference type="Proteomes" id="UP000386575">
    <property type="component" value="Unassembled WGS sequence"/>
</dbReference>
<proteinExistence type="predicted"/>
<evidence type="ECO:0000256" key="4">
    <source>
        <dbReference type="ARBA" id="ARBA00022679"/>
    </source>
</evidence>
<evidence type="ECO:0000256" key="1">
    <source>
        <dbReference type="ARBA" id="ARBA00000085"/>
    </source>
</evidence>
<evidence type="ECO:0000256" key="3">
    <source>
        <dbReference type="ARBA" id="ARBA00022553"/>
    </source>
</evidence>
<dbReference type="SUPFAM" id="SSF55785">
    <property type="entry name" value="PYP-like sensor domain (PAS domain)"/>
    <property type="match status" value="1"/>
</dbReference>
<dbReference type="InterPro" id="IPR005467">
    <property type="entry name" value="His_kinase_dom"/>
</dbReference>
<dbReference type="InterPro" id="IPR004358">
    <property type="entry name" value="Sig_transdc_His_kin-like_C"/>
</dbReference>
<dbReference type="SMART" id="SM00091">
    <property type="entry name" value="PAS"/>
    <property type="match status" value="1"/>
</dbReference>
<evidence type="ECO:0000313" key="12">
    <source>
        <dbReference type="Proteomes" id="UP000386575"/>
    </source>
</evidence>
<dbReference type="SMART" id="SM00388">
    <property type="entry name" value="HisKA"/>
    <property type="match status" value="1"/>
</dbReference>
<evidence type="ECO:0000256" key="6">
    <source>
        <dbReference type="ARBA" id="ARBA00022777"/>
    </source>
</evidence>
<dbReference type="Gene3D" id="3.30.565.10">
    <property type="entry name" value="Histidine kinase-like ATPase, C-terminal domain"/>
    <property type="match status" value="1"/>
</dbReference>
<dbReference type="Gene3D" id="1.10.287.130">
    <property type="match status" value="1"/>
</dbReference>
<dbReference type="GO" id="GO:0000155">
    <property type="term" value="F:phosphorelay sensor kinase activity"/>
    <property type="evidence" value="ECO:0007669"/>
    <property type="project" value="InterPro"/>
</dbReference>
<keyword evidence="8" id="KW-0902">Two-component regulatory system</keyword>
<dbReference type="SUPFAM" id="SSF55874">
    <property type="entry name" value="ATPase domain of HSP90 chaperone/DNA topoisomerase II/histidine kinase"/>
    <property type="match status" value="1"/>
</dbReference>
<dbReference type="InterPro" id="IPR000014">
    <property type="entry name" value="PAS"/>
</dbReference>
<comment type="caution">
    <text evidence="11">The sequence shown here is derived from an EMBL/GenBank/DDBJ whole genome shotgun (WGS) entry which is preliminary data.</text>
</comment>
<dbReference type="Pfam" id="PF00989">
    <property type="entry name" value="PAS"/>
    <property type="match status" value="1"/>
</dbReference>
<evidence type="ECO:0000256" key="2">
    <source>
        <dbReference type="ARBA" id="ARBA00012438"/>
    </source>
</evidence>
<keyword evidence="7" id="KW-0067">ATP-binding</keyword>
<gene>
    <name evidence="11" type="ORF">F4V91_25390</name>
</gene>
<dbReference type="PANTHER" id="PTHR43065:SF42">
    <property type="entry name" value="TWO-COMPONENT SENSOR PPRA"/>
    <property type="match status" value="1"/>
</dbReference>
<dbReference type="Pfam" id="PF02518">
    <property type="entry name" value="HATPase_c"/>
    <property type="match status" value="1"/>
</dbReference>
<feature type="domain" description="Histidine kinase" evidence="9">
    <location>
        <begin position="215"/>
        <end position="453"/>
    </location>
</feature>
<dbReference type="RefSeq" id="WP_151046411.1">
    <property type="nucleotide sequence ID" value="NZ_VZUL01000003.1"/>
</dbReference>
<dbReference type="PROSITE" id="PS50112">
    <property type="entry name" value="PAS"/>
    <property type="match status" value="1"/>
</dbReference>
<evidence type="ECO:0000259" key="10">
    <source>
        <dbReference type="PROSITE" id="PS50112"/>
    </source>
</evidence>
<dbReference type="EMBL" id="VZUL01000003">
    <property type="protein sequence ID" value="KAB1082995.1"/>
    <property type="molecule type" value="Genomic_DNA"/>
</dbReference>
<sequence>MPVTASGQFETALPAALRPSGFDSAVAGEDAWIEVITKMDTVYSDLVESQTLLEQQNAALEETQRFIANVLGAMTDVLIACDLRGNIQQVNAAMVELSGETEKALVGRNLSDVLHDAHSSAAKSFLKRVGLGLVIQDSQIEIRQKDGTAAPLSANGSAIMNYRGKRVGMVIVGRPDGELRRAYRALDLAHQTLTKTQQQLVVSEKMAALGRVVAGVAHELNNPISFIFGNVHALSRYCTAMTQYLDVRHAGQENEQLAHMRKSLKIDAIVQDMGPLIEGTMEGAERVRAIVEDLRRFSSNQRELPESFDVPRLLRTAVDWVRRAERVKPDVVFDVPDQLDVTMRKGHLHQVFVNLVQNAFDVVAGSSNPRVDVNCRVENGKLIVDVSDNGAGIAAENMDRIFEPFFTTKPIGKGTGLGLYISYGMIRENGGELTAVNRGGGGATFTISIPFGETDG</sequence>
<evidence type="ECO:0000256" key="5">
    <source>
        <dbReference type="ARBA" id="ARBA00022741"/>
    </source>
</evidence>
<dbReference type="InterPro" id="IPR003661">
    <property type="entry name" value="HisK_dim/P_dom"/>
</dbReference>
<dbReference type="Gene3D" id="3.30.450.20">
    <property type="entry name" value="PAS domain"/>
    <property type="match status" value="1"/>
</dbReference>
<dbReference type="PRINTS" id="PR00344">
    <property type="entry name" value="BCTRLSENSOR"/>
</dbReference>
<name>A0A6A1TGU9_NEOGA</name>